<dbReference type="InterPro" id="IPR002347">
    <property type="entry name" value="SDR_fam"/>
</dbReference>
<dbReference type="PANTHER" id="PTHR44269:SF1">
    <property type="entry name" value="DEHYDROGENASE_REDUCTASE SDR FAMILY MEMBER 7"/>
    <property type="match status" value="1"/>
</dbReference>
<dbReference type="SUPFAM" id="SSF51735">
    <property type="entry name" value="NAD(P)-binding Rossmann-fold domains"/>
    <property type="match status" value="1"/>
</dbReference>
<feature type="signal peptide" evidence="1">
    <location>
        <begin position="1"/>
        <end position="22"/>
    </location>
</feature>
<dbReference type="PANTHER" id="PTHR44269">
    <property type="entry name" value="DEHYDROGENASE/REDUCTASE SDR FAMILY MEMBER 7-RELATED"/>
    <property type="match status" value="1"/>
</dbReference>
<dbReference type="GeneTree" id="ENSGT00940000155226"/>
<feature type="chain" id="PRO_5034311357" evidence="1">
    <location>
        <begin position="23"/>
        <end position="169"/>
    </location>
</feature>
<reference evidence="2" key="1">
    <citation type="submission" date="2025-08" db="UniProtKB">
        <authorList>
            <consortium name="Ensembl"/>
        </authorList>
    </citation>
    <scope>IDENTIFICATION</scope>
</reference>
<evidence type="ECO:0000313" key="3">
    <source>
        <dbReference type="Proteomes" id="UP000694385"/>
    </source>
</evidence>
<reference evidence="2" key="2">
    <citation type="submission" date="2025-09" db="UniProtKB">
        <authorList>
            <consortium name="Ensembl"/>
        </authorList>
    </citation>
    <scope>IDENTIFICATION</scope>
</reference>
<organism evidence="2 3">
    <name type="scientific">Jaculus jaculus</name>
    <name type="common">Lesser Egyptian jerboa</name>
    <dbReference type="NCBI Taxonomy" id="51337"/>
    <lineage>
        <taxon>Eukaryota</taxon>
        <taxon>Metazoa</taxon>
        <taxon>Chordata</taxon>
        <taxon>Craniata</taxon>
        <taxon>Vertebrata</taxon>
        <taxon>Euteleostomi</taxon>
        <taxon>Mammalia</taxon>
        <taxon>Eutheria</taxon>
        <taxon>Euarchontoglires</taxon>
        <taxon>Glires</taxon>
        <taxon>Rodentia</taxon>
        <taxon>Myomorpha</taxon>
        <taxon>Dipodoidea</taxon>
        <taxon>Dipodidae</taxon>
        <taxon>Dipodinae</taxon>
        <taxon>Jaculus</taxon>
    </lineage>
</organism>
<accession>A0A8C5KUX5</accession>
<keyword evidence="1" id="KW-0732">Signal</keyword>
<dbReference type="AlphaFoldDB" id="A0A8C5KUX5"/>
<dbReference type="Pfam" id="PF00106">
    <property type="entry name" value="adh_short"/>
    <property type="match status" value="1"/>
</dbReference>
<proteinExistence type="predicted"/>
<dbReference type="InterPro" id="IPR036291">
    <property type="entry name" value="NAD(P)-bd_dom_sf"/>
</dbReference>
<evidence type="ECO:0000256" key="1">
    <source>
        <dbReference type="SAM" id="SignalP"/>
    </source>
</evidence>
<sequence>WAEAAALALGAVLLLLFLRLDGDTTLLWAQWQGLCPENGNLKEKDILVLPLDLRDRSSHEMATKVVLKEFGRIDILFNNGGVAQYYLIQDANQDVFKDLIEVNYLGTVCLTKCVLPHMMERMQGKIIIVNSLVARLGYCASKHALKVRLLELSSSSTNNNLHEVFGRQW</sequence>
<dbReference type="Proteomes" id="UP000694385">
    <property type="component" value="Unassembled WGS sequence"/>
</dbReference>
<dbReference type="InterPro" id="IPR053011">
    <property type="entry name" value="SDR_family_member_7"/>
</dbReference>
<dbReference type="Ensembl" id="ENSJJAT00000022715.1">
    <property type="protein sequence ID" value="ENSJJAP00000016207.1"/>
    <property type="gene ID" value="ENSJJAG00000018132.1"/>
</dbReference>
<dbReference type="Gene3D" id="3.40.50.720">
    <property type="entry name" value="NAD(P)-binding Rossmann-like Domain"/>
    <property type="match status" value="1"/>
</dbReference>
<dbReference type="PRINTS" id="PR00081">
    <property type="entry name" value="GDHRDH"/>
</dbReference>
<evidence type="ECO:0000313" key="2">
    <source>
        <dbReference type="Ensembl" id="ENSJJAP00000016207.1"/>
    </source>
</evidence>
<name>A0A8C5KUX5_JACJA</name>
<keyword evidence="3" id="KW-1185">Reference proteome</keyword>
<protein>
    <submittedName>
        <fullName evidence="2">Uncharacterized protein</fullName>
    </submittedName>
</protein>